<dbReference type="Pfam" id="PF06397">
    <property type="entry name" value="Desulfoferrod_N"/>
    <property type="match status" value="1"/>
</dbReference>
<evidence type="ECO:0000256" key="6">
    <source>
        <dbReference type="ARBA" id="ARBA00023004"/>
    </source>
</evidence>
<evidence type="ECO:0000313" key="14">
    <source>
        <dbReference type="Proteomes" id="UP000062768"/>
    </source>
</evidence>
<feature type="binding site" evidence="7">
    <location>
        <position position="117"/>
    </location>
    <ligand>
        <name>Fe cation</name>
        <dbReference type="ChEBI" id="CHEBI:24875"/>
        <label>1</label>
    </ligand>
</feature>
<feature type="binding site" evidence="7">
    <location>
        <position position="49"/>
    </location>
    <ligand>
        <name>Fe cation</name>
        <dbReference type="ChEBI" id="CHEBI:24875"/>
        <label>2</label>
        <note>catalytic</note>
    </ligand>
</feature>
<reference evidence="12" key="3">
    <citation type="submission" date="2020-10" db="EMBL/GenBank/DDBJ databases">
        <title>Dehalococcoides mccartyi of a TCE/Cr reducing biochatode.</title>
        <authorList>
            <person name="Matturro B."/>
        </authorList>
    </citation>
    <scope>NUCLEOTIDE SEQUENCE</scope>
    <source>
        <strain evidence="12">Bin2</strain>
    </source>
</reference>
<keyword evidence="11" id="KW-0560">Oxidoreductase</keyword>
<dbReference type="PANTHER" id="PTHR36541">
    <property type="entry name" value="SUPEROXIDE REDUCTASE-RELATED"/>
    <property type="match status" value="1"/>
</dbReference>
<dbReference type="RefSeq" id="WP_048085039.1">
    <property type="nucleotide sequence ID" value="NZ_CP006933.1"/>
</dbReference>
<feature type="domain" description="Desulfoferrodoxin ferrous iron-binding" evidence="8">
    <location>
        <begin position="45"/>
        <end position="124"/>
    </location>
</feature>
<evidence type="ECO:0000313" key="10">
    <source>
        <dbReference type="EMBL" id="AIS31823.1"/>
    </source>
</evidence>
<comment type="similarity">
    <text evidence="2">Belongs to the desulfoferrodoxin family.</text>
</comment>
<organism evidence="10 13">
    <name type="scientific">Methanobacterium formicicum</name>
    <dbReference type="NCBI Taxonomy" id="2162"/>
    <lineage>
        <taxon>Archaea</taxon>
        <taxon>Methanobacteriati</taxon>
        <taxon>Methanobacteriota</taxon>
        <taxon>Methanomada group</taxon>
        <taxon>Methanobacteria</taxon>
        <taxon>Methanobacteriales</taxon>
        <taxon>Methanobacteriaceae</taxon>
        <taxon>Methanobacterium</taxon>
    </lineage>
</organism>
<dbReference type="NCBIfam" id="TIGR00332">
    <property type="entry name" value="neela_ferrous"/>
    <property type="match status" value="1"/>
</dbReference>
<dbReference type="Proteomes" id="UP000606900">
    <property type="component" value="Unassembled WGS sequence"/>
</dbReference>
<dbReference type="GO" id="GO:0019430">
    <property type="term" value="P:removal of superoxide radicals"/>
    <property type="evidence" value="ECO:0007669"/>
    <property type="project" value="InterPro"/>
</dbReference>
<evidence type="ECO:0000259" key="9">
    <source>
        <dbReference type="Pfam" id="PF06397"/>
    </source>
</evidence>
<dbReference type="KEGG" id="mfc:BRM9_1007"/>
<comment type="cofactor">
    <cofactor evidence="1">
        <name>Cu(2+)</name>
        <dbReference type="ChEBI" id="CHEBI:29036"/>
    </cofactor>
</comment>
<dbReference type="PANTHER" id="PTHR36541:SF1">
    <property type="entry name" value="SUPEROXIDE REDUCTASE-RELATED"/>
    <property type="match status" value="1"/>
</dbReference>
<reference evidence="10" key="1">
    <citation type="submission" date="2013-12" db="EMBL/GenBank/DDBJ databases">
        <title>The complete genome sequence of Methanobacterium sp. BRM9.</title>
        <authorList>
            <consortium name="Pastoral Greenhouse Gas Research Consortium"/>
            <person name="Kelly W.J."/>
            <person name="Leahy S.C."/>
            <person name="Perry R."/>
            <person name="Li D."/>
            <person name="Altermann E."/>
            <person name="Lambie S.C."/>
            <person name="Attwood G.T."/>
        </authorList>
    </citation>
    <scope>NUCLEOTIDE SEQUENCE [LARGE SCALE GENOMIC DNA]</scope>
    <source>
        <strain evidence="10">BRM9</strain>
    </source>
</reference>
<accession>A0A089ZHH3</accession>
<dbReference type="NCBIfam" id="TIGR00320">
    <property type="entry name" value="dfx_rbo"/>
    <property type="match status" value="1"/>
</dbReference>
<dbReference type="NCBIfam" id="TIGR00319">
    <property type="entry name" value="desulf_FeS4"/>
    <property type="match status" value="1"/>
</dbReference>
<evidence type="ECO:0000313" key="11">
    <source>
        <dbReference type="EMBL" id="CEL24972.1"/>
    </source>
</evidence>
<dbReference type="InterPro" id="IPR004793">
    <property type="entry name" value="Desulfoferrodoxin_rbo"/>
</dbReference>
<protein>
    <submittedName>
        <fullName evidence="10 12">Desulfoferrodoxin</fullName>
    </submittedName>
    <submittedName>
        <fullName evidence="11">Superoxide reductase</fullName>
        <ecNumber evidence="11">1.15.1.2</ecNumber>
    </submittedName>
</protein>
<dbReference type="InterPro" id="IPR038094">
    <property type="entry name" value="Desulfoferrodoxin_N_sf"/>
</dbReference>
<dbReference type="SUPFAM" id="SSF49367">
    <property type="entry name" value="Superoxide reductase-like"/>
    <property type="match status" value="1"/>
</dbReference>
<dbReference type="InterPro" id="IPR051233">
    <property type="entry name" value="Desulfoferrodoxin_SOR"/>
</dbReference>
<feature type="binding site" evidence="7">
    <location>
        <position position="10"/>
    </location>
    <ligand>
        <name>Fe cation</name>
        <dbReference type="ChEBI" id="CHEBI:24875"/>
        <label>1</label>
    </ligand>
</feature>
<evidence type="ECO:0000256" key="5">
    <source>
        <dbReference type="ARBA" id="ARBA00022982"/>
    </source>
</evidence>
<evidence type="ECO:0000259" key="8">
    <source>
        <dbReference type="Pfam" id="PF01880"/>
    </source>
</evidence>
<proteinExistence type="inferred from homology"/>
<evidence type="ECO:0000256" key="4">
    <source>
        <dbReference type="ARBA" id="ARBA00022723"/>
    </source>
</evidence>
<comment type="cofactor">
    <cofactor evidence="7">
        <name>Fe(3+)</name>
        <dbReference type="ChEBI" id="CHEBI:29034"/>
    </cofactor>
    <text evidence="7">Binds 1 Fe(3+) ion per subunit. The iron ion 1 is coordinated via 4 cysteine residues.</text>
</comment>
<dbReference type="AlphaFoldDB" id="A0A089ZHH3"/>
<dbReference type="InterPro" id="IPR004462">
    <property type="entry name" value="Desulfoferrodoxin_N"/>
</dbReference>
<evidence type="ECO:0000256" key="1">
    <source>
        <dbReference type="ARBA" id="ARBA00001973"/>
    </source>
</evidence>
<keyword evidence="5" id="KW-0249">Electron transport</keyword>
<evidence type="ECO:0000313" key="13">
    <source>
        <dbReference type="Proteomes" id="UP000029661"/>
    </source>
</evidence>
<dbReference type="CDD" id="cd00974">
    <property type="entry name" value="DSRD"/>
    <property type="match status" value="1"/>
</dbReference>
<dbReference type="InterPro" id="IPR002742">
    <property type="entry name" value="Desulfoferrodoxin_Fe-bd_dom"/>
</dbReference>
<evidence type="ECO:0000256" key="7">
    <source>
        <dbReference type="PIRSR" id="PIRSR604793-1"/>
    </source>
</evidence>
<sequence length="125" mass="14112">MTEKGQIYRCDICGNIVDVRCAGQGKLVCCEVPMELLKERQDDEGALKHRPLMEKTAQGVRVKVGEVAHPMEENHHIEWVELATGDQVFVQLLKPGDQPEAEFPVDPDTVTQIRSYCNIHGLWKS</sequence>
<feature type="binding site" evidence="7">
    <location>
        <position position="30"/>
    </location>
    <ligand>
        <name>Fe cation</name>
        <dbReference type="ChEBI" id="CHEBI:24875"/>
        <label>1</label>
    </ligand>
</feature>
<evidence type="ECO:0000256" key="2">
    <source>
        <dbReference type="ARBA" id="ARBA00005941"/>
    </source>
</evidence>
<dbReference type="Proteomes" id="UP000029661">
    <property type="component" value="Chromosome"/>
</dbReference>
<name>A0A089ZHH3_METFO</name>
<dbReference type="OrthoDB" id="30725at2157"/>
<dbReference type="EC" id="1.15.1.2" evidence="11"/>
<comment type="cofactor">
    <cofactor evidence="7">
        <name>Fe(2+)</name>
        <dbReference type="ChEBI" id="CHEBI:29033"/>
    </cofactor>
    <text evidence="7">Binds 1 Fe(2+) ion per subunit. The iron ion 2 is coordinated via four histidines and one cysteine residue.</text>
</comment>
<dbReference type="Gene3D" id="2.60.40.730">
    <property type="entry name" value="SOR catalytic domain"/>
    <property type="match status" value="1"/>
</dbReference>
<dbReference type="SUPFAM" id="SSF57802">
    <property type="entry name" value="Rubredoxin-like"/>
    <property type="match status" value="1"/>
</dbReference>
<dbReference type="EMBL" id="CP006933">
    <property type="protein sequence ID" value="AIS31823.1"/>
    <property type="molecule type" value="Genomic_DNA"/>
</dbReference>
<keyword evidence="3" id="KW-0813">Transport</keyword>
<dbReference type="GO" id="GO:0050605">
    <property type="term" value="F:superoxide reductase activity"/>
    <property type="evidence" value="ECO:0007669"/>
    <property type="project" value="UniProtKB-EC"/>
</dbReference>
<keyword evidence="6 7" id="KW-0408">Iron</keyword>
<gene>
    <name evidence="10" type="primary">dfx</name>
    <name evidence="11" type="synonym">rbo</name>
    <name evidence="10" type="ORF">BRM9_1007</name>
    <name evidence="12" type="ORF">ISP06_07395</name>
    <name evidence="11" type="ORF">MB9_1335</name>
</gene>
<dbReference type="Proteomes" id="UP000062768">
    <property type="component" value="Chromosome I"/>
</dbReference>
<feature type="binding site" evidence="7">
    <location>
        <position position="75"/>
    </location>
    <ligand>
        <name>Fe cation</name>
        <dbReference type="ChEBI" id="CHEBI:24875"/>
        <label>2</label>
        <note>catalytic</note>
    </ligand>
</feature>
<keyword evidence="4 7" id="KW-0479">Metal-binding</keyword>
<dbReference type="GeneID" id="26739580"/>
<feature type="binding site" evidence="7">
    <location>
        <position position="29"/>
    </location>
    <ligand>
        <name>Fe cation</name>
        <dbReference type="ChEBI" id="CHEBI:24875"/>
        <label>1</label>
    </ligand>
</feature>
<keyword evidence="14" id="KW-1185">Reference proteome</keyword>
<dbReference type="Gene3D" id="2.20.28.100">
    <property type="entry name" value="Desulphoferrodoxin, N-terminal domain"/>
    <property type="match status" value="1"/>
</dbReference>
<dbReference type="PATRIC" id="fig|2162.10.peg.1397"/>
<evidence type="ECO:0000313" key="12">
    <source>
        <dbReference type="EMBL" id="MBF4475277.1"/>
    </source>
</evidence>
<dbReference type="STRING" id="2162.BRM9_1007"/>
<dbReference type="Pfam" id="PF01880">
    <property type="entry name" value="Desulfoferrodox"/>
    <property type="match status" value="1"/>
</dbReference>
<feature type="binding site" evidence="7">
    <location>
        <position position="69"/>
    </location>
    <ligand>
        <name>Fe cation</name>
        <dbReference type="ChEBI" id="CHEBI:24875"/>
        <label>2</label>
        <note>catalytic</note>
    </ligand>
</feature>
<feature type="binding site" evidence="7">
    <location>
        <position position="13"/>
    </location>
    <ligand>
        <name>Fe cation</name>
        <dbReference type="ChEBI" id="CHEBI:24875"/>
        <label>1</label>
    </ligand>
</feature>
<feature type="domain" description="Desulfoferrodoxin N-terminal" evidence="9">
    <location>
        <begin position="2"/>
        <end position="37"/>
    </location>
</feature>
<feature type="binding site" evidence="7">
    <location>
        <position position="120"/>
    </location>
    <ligand>
        <name>Fe cation</name>
        <dbReference type="ChEBI" id="CHEBI:24875"/>
        <label>1</label>
    </ligand>
</feature>
<dbReference type="InterPro" id="IPR036073">
    <property type="entry name" value="Desulfoferrodoxin_Fe-bd_dom_sf"/>
</dbReference>
<dbReference type="GO" id="GO:0005506">
    <property type="term" value="F:iron ion binding"/>
    <property type="evidence" value="ECO:0007669"/>
    <property type="project" value="InterPro"/>
</dbReference>
<dbReference type="EMBL" id="JADIIL010000026">
    <property type="protein sequence ID" value="MBF4475277.1"/>
    <property type="molecule type" value="Genomic_DNA"/>
</dbReference>
<evidence type="ECO:0000256" key="3">
    <source>
        <dbReference type="ARBA" id="ARBA00022448"/>
    </source>
</evidence>
<reference evidence="11" key="2">
    <citation type="submission" date="2014-09" db="EMBL/GenBank/DDBJ databases">
        <authorList>
            <person name="Bishop-Lilly K.A."/>
            <person name="Broomall S.M."/>
            <person name="Chain P.S."/>
            <person name="Chertkov O."/>
            <person name="Coyne S.R."/>
            <person name="Daligault H.E."/>
            <person name="Davenport K.W."/>
            <person name="Erkkila T."/>
            <person name="Frey K.G."/>
            <person name="Gibbons H.S."/>
            <person name="Gu W."/>
            <person name="Jaissle J."/>
            <person name="Johnson S.L."/>
            <person name="Koroleva G.I."/>
            <person name="Ladner J.T."/>
            <person name="Lo C.-C."/>
            <person name="Minogue T.D."/>
            <person name="Munk C."/>
            <person name="Palacios G.F."/>
            <person name="Redden C.L."/>
            <person name="Rosenzweig C.N."/>
            <person name="Scholz M.B."/>
            <person name="Teshima H."/>
            <person name="Xu Y."/>
        </authorList>
    </citation>
    <scope>NUCLEOTIDE SEQUENCE</scope>
    <source>
        <strain evidence="11">Mb9</strain>
    </source>
</reference>
<dbReference type="EMBL" id="LN734822">
    <property type="protein sequence ID" value="CEL24972.1"/>
    <property type="molecule type" value="Genomic_DNA"/>
</dbReference>